<evidence type="ECO:0000313" key="2">
    <source>
        <dbReference type="Proteomes" id="UP000036908"/>
    </source>
</evidence>
<dbReference type="Proteomes" id="UP000036908">
    <property type="component" value="Unassembled WGS sequence"/>
</dbReference>
<dbReference type="PATRIC" id="fig|1566026.4.peg.2621"/>
<keyword evidence="2" id="KW-1185">Reference proteome</keyword>
<comment type="caution">
    <text evidence="1">The sequence shown here is derived from an EMBL/GenBank/DDBJ whole genome shotgun (WGS) entry which is preliminary data.</text>
</comment>
<protein>
    <submittedName>
        <fullName evidence="1">Uncharacterized protein</fullName>
    </submittedName>
</protein>
<dbReference type="EMBL" id="JSVA01000041">
    <property type="protein sequence ID" value="KOF01347.1"/>
    <property type="molecule type" value="Genomic_DNA"/>
</dbReference>
<reference evidence="2" key="1">
    <citation type="submission" date="2014-11" db="EMBL/GenBank/DDBJ databases">
        <title>Genome sequencing of Roseivirga sp. D-25.</title>
        <authorList>
            <person name="Selvaratnam C."/>
            <person name="Thevarajoo S."/>
            <person name="Goh K.M."/>
            <person name="Eee R."/>
            <person name="Chan K.-G."/>
            <person name="Chong C.S."/>
        </authorList>
    </citation>
    <scope>NUCLEOTIDE SEQUENCE [LARGE SCALE GENOMIC DNA]</scope>
    <source>
        <strain evidence="2">D-25</strain>
    </source>
</reference>
<accession>A0A0L8AGH7</accession>
<organism evidence="1 2">
    <name type="scientific">Roseivirga seohaensis subsp. aquiponti</name>
    <dbReference type="NCBI Taxonomy" id="1566026"/>
    <lineage>
        <taxon>Bacteria</taxon>
        <taxon>Pseudomonadati</taxon>
        <taxon>Bacteroidota</taxon>
        <taxon>Cytophagia</taxon>
        <taxon>Cytophagales</taxon>
        <taxon>Roseivirgaceae</taxon>
        <taxon>Roseivirga</taxon>
    </lineage>
</organism>
<evidence type="ECO:0000313" key="1">
    <source>
        <dbReference type="EMBL" id="KOF01347.1"/>
    </source>
</evidence>
<gene>
    <name evidence="1" type="ORF">OB69_18030</name>
</gene>
<sequence length="77" mass="8603">MKDKSNFCLVSIRDLNTIQIPIEVITVKTINPPLEVVSLVMSAVNMLRNSPPTNIGYAFFLIDSKKQIIAIIEKDSL</sequence>
<proteinExistence type="predicted"/>
<name>A0A0L8AGH7_9BACT</name>
<dbReference type="AlphaFoldDB" id="A0A0L8AGH7"/>